<dbReference type="GO" id="GO:0016592">
    <property type="term" value="C:mediator complex"/>
    <property type="evidence" value="ECO:0007669"/>
    <property type="project" value="TreeGrafter"/>
</dbReference>
<feature type="region of interest" description="Disordered" evidence="1">
    <location>
        <begin position="1"/>
        <end position="52"/>
    </location>
</feature>
<reference evidence="2 3" key="1">
    <citation type="journal article" date="2021" name="Sci. Rep.">
        <title>Genome sequencing of the multicellular alga Astrephomene provides insights into convergent evolution of germ-soma differentiation.</title>
        <authorList>
            <person name="Yamashita S."/>
            <person name="Yamamoto K."/>
            <person name="Matsuzaki R."/>
            <person name="Suzuki S."/>
            <person name="Yamaguchi H."/>
            <person name="Hirooka S."/>
            <person name="Minakuchi Y."/>
            <person name="Miyagishima S."/>
            <person name="Kawachi M."/>
            <person name="Toyoda A."/>
            <person name="Nozaki H."/>
        </authorList>
    </citation>
    <scope>NUCLEOTIDE SEQUENCE [LARGE SCALE GENOMIC DNA]</scope>
    <source>
        <strain evidence="2 3">NIES-4017</strain>
    </source>
</reference>
<dbReference type="Proteomes" id="UP001054857">
    <property type="component" value="Unassembled WGS sequence"/>
</dbReference>
<feature type="compositionally biased region" description="Low complexity" evidence="1">
    <location>
        <begin position="602"/>
        <end position="634"/>
    </location>
</feature>
<sequence length="1166" mass="116502">MRSGPKRDGNSGGDGRPSGCLLQPPALGGSPAARTTATTHGVDATGGVGSGGGGCTRLPGQISLLALAAGGRAAASVSRSEQLQQHQGAAAAAPPPVAVASVAFVECLREPLGSGAPYETAGGSWLLHLADADSGSSSSGSGSGGRMPGAGAGGQIRGGGAGDGSGAGGAGGGGTAVPMYLHSELRLLVMGRLPLLAAGRRVRIAAVPPRTGPAAASPMASRLLPTRHLVPELPPSWLAGGCWPHVDALRHGGSEPWSLQAANEDAAASLAPGCCKVAEGWVLARVAAVEPHPPAEGGAYDRHRQRTVHLVNPALPSTTLPSTASSCTTTFTLYGDAVAMGDLILPGETIAVYQPLVMVQASSARAVVNNLEDERQQDARTAAPVVLYEYTPETLVVVLPTTERTTEASATGLAVMGQQQQQQQLQQQQASVYNHPSEQEPLHAVSGLGCFSSSSPQPATAAAAAAVTSPATRTASGTAVALAGRVSPTATPVVHLASTTAATTADVAAAATAALAVPPGCRTAVVARVEALLGFNHGASINKGGRVRALLSDGTGRAAVEMHLEKGSKAPSHLREGHIIVLLGAVPLPTVSSTAMTLASLAAATQPRQQSQQQQQQQRPQQHPQQMQQQLHRQGSFGDDGGSNIGGHRGSAGVQPLSSSAKLPVVLPAFVWVEAADGSEVHSLTAMPAQVTTPSLVSYTSLAAVQLATSSLQLRSPGVVLPSYHSYGNLPTQYHPPGNYYQHQHHYQQQRGACHQQQQGFSIAGASSRPSSPSSSGGGSRNGSTCGGSWPAGQFDALAAATRQVPDTRSAWGRDVPYVRQPYIGTTTAVAAFSAADTATATSPVFMTTGGGRAIRHVTSPSALTTTGPRPGPAGFGATATATPCTAAAAGTARGSSPPASPLASSPGAAGAAAAPKPDGLCGAVACVVVVRAADVATHRVHRNCGRPVVRSSAMMDIDFADFDDDDDDCDGGGGAGGGAAGVTPAAVSVPPGPAAAAAAPSAAQDTPSKDQSMDGLWECEFCKVDAVKEELEWQYHGSLTLEDVVQPYNPPSTTTTTMSSIANRSSGGGASGAGSQLSVGTVPAAATAAAAAAHAAVAAATAAGNAPGFAATSSAAIAAATLTLPADPAALQGLLGVSAAAFHSLATARRRKVVEVRGATHGSAN</sequence>
<feature type="compositionally biased region" description="Low complexity" evidence="1">
    <location>
        <begin position="982"/>
        <end position="1004"/>
    </location>
</feature>
<proteinExistence type="predicted"/>
<protein>
    <submittedName>
        <fullName evidence="2">Uncharacterized protein</fullName>
    </submittedName>
</protein>
<evidence type="ECO:0000313" key="3">
    <source>
        <dbReference type="Proteomes" id="UP001054857"/>
    </source>
</evidence>
<feature type="region of interest" description="Disordered" evidence="1">
    <location>
        <begin position="969"/>
        <end position="1012"/>
    </location>
</feature>
<dbReference type="PANTHER" id="PTHR46007">
    <property type="entry name" value="MEDIATOR OF RNA POLYMERASE II TRANSCRIPTION SUBUNIT 12"/>
    <property type="match status" value="1"/>
</dbReference>
<feature type="compositionally biased region" description="Low complexity" evidence="1">
    <location>
        <begin position="749"/>
        <end position="775"/>
    </location>
</feature>
<keyword evidence="3" id="KW-1185">Reference proteome</keyword>
<dbReference type="AlphaFoldDB" id="A0AAD3DEF8"/>
<dbReference type="EMBL" id="BMAR01000001">
    <property type="protein sequence ID" value="GFR40275.1"/>
    <property type="molecule type" value="Genomic_DNA"/>
</dbReference>
<organism evidence="2 3">
    <name type="scientific">Astrephomene gubernaculifera</name>
    <dbReference type="NCBI Taxonomy" id="47775"/>
    <lineage>
        <taxon>Eukaryota</taxon>
        <taxon>Viridiplantae</taxon>
        <taxon>Chlorophyta</taxon>
        <taxon>core chlorophytes</taxon>
        <taxon>Chlorophyceae</taxon>
        <taxon>CS clade</taxon>
        <taxon>Chlamydomonadales</taxon>
        <taxon>Astrephomenaceae</taxon>
        <taxon>Astrephomene</taxon>
    </lineage>
</organism>
<dbReference type="GO" id="GO:0045944">
    <property type="term" value="P:positive regulation of transcription by RNA polymerase II"/>
    <property type="evidence" value="ECO:0007669"/>
    <property type="project" value="TreeGrafter"/>
</dbReference>
<feature type="region of interest" description="Disordered" evidence="1">
    <location>
        <begin position="132"/>
        <end position="170"/>
    </location>
</feature>
<feature type="compositionally biased region" description="Gly residues" evidence="1">
    <location>
        <begin position="972"/>
        <end position="981"/>
    </location>
</feature>
<dbReference type="GO" id="GO:0003713">
    <property type="term" value="F:transcription coactivator activity"/>
    <property type="evidence" value="ECO:0007669"/>
    <property type="project" value="TreeGrafter"/>
</dbReference>
<feature type="region of interest" description="Disordered" evidence="1">
    <location>
        <begin position="743"/>
        <end position="788"/>
    </location>
</feature>
<evidence type="ECO:0000313" key="2">
    <source>
        <dbReference type="EMBL" id="GFR40275.1"/>
    </source>
</evidence>
<name>A0AAD3DEF8_9CHLO</name>
<feature type="compositionally biased region" description="Gly residues" evidence="1">
    <location>
        <begin position="141"/>
        <end position="170"/>
    </location>
</feature>
<comment type="caution">
    <text evidence="2">The sequence shown here is derived from an EMBL/GenBank/DDBJ whole genome shotgun (WGS) entry which is preliminary data.</text>
</comment>
<feature type="compositionally biased region" description="Low complexity" evidence="1">
    <location>
        <begin position="1054"/>
        <end position="1066"/>
    </location>
</feature>
<feature type="compositionally biased region" description="Gly residues" evidence="1">
    <location>
        <begin position="638"/>
        <end position="650"/>
    </location>
</feature>
<gene>
    <name evidence="2" type="ORF">Agub_g455</name>
</gene>
<accession>A0AAD3DEF8</accession>
<dbReference type="InterPro" id="IPR051647">
    <property type="entry name" value="Mediator_comp_sub12"/>
</dbReference>
<feature type="region of interest" description="Disordered" evidence="1">
    <location>
        <begin position="602"/>
        <end position="656"/>
    </location>
</feature>
<evidence type="ECO:0000256" key="1">
    <source>
        <dbReference type="SAM" id="MobiDB-lite"/>
    </source>
</evidence>
<dbReference type="PANTHER" id="PTHR46007:SF8">
    <property type="entry name" value="C2H2-TYPE DOMAIN-CONTAINING PROTEIN"/>
    <property type="match status" value="1"/>
</dbReference>
<feature type="region of interest" description="Disordered" evidence="1">
    <location>
        <begin position="889"/>
        <end position="915"/>
    </location>
</feature>
<feature type="region of interest" description="Disordered" evidence="1">
    <location>
        <begin position="1048"/>
        <end position="1074"/>
    </location>
</feature>
<feature type="region of interest" description="Disordered" evidence="1">
    <location>
        <begin position="861"/>
        <end position="880"/>
    </location>
</feature>